<comment type="caution">
    <text evidence="8">The sequence shown here is derived from an EMBL/GenBank/DDBJ whole genome shotgun (WGS) entry which is preliminary data.</text>
</comment>
<dbReference type="PANTHER" id="PTHR30619:SF1">
    <property type="entry name" value="RECOMBINATION PROTEIN 2"/>
    <property type="match status" value="1"/>
</dbReference>
<feature type="domain" description="ComEC/Rec2-related protein" evidence="7">
    <location>
        <begin position="319"/>
        <end position="607"/>
    </location>
</feature>
<dbReference type="InterPro" id="IPR004477">
    <property type="entry name" value="ComEC_N"/>
</dbReference>
<evidence type="ECO:0000313" key="8">
    <source>
        <dbReference type="EMBL" id="OBX76395.1"/>
    </source>
</evidence>
<feature type="transmembrane region" description="Helical" evidence="6">
    <location>
        <begin position="351"/>
        <end position="370"/>
    </location>
</feature>
<feature type="transmembrane region" description="Helical" evidence="6">
    <location>
        <begin position="443"/>
        <end position="463"/>
    </location>
</feature>
<dbReference type="RefSeq" id="WP_067237736.1">
    <property type="nucleotide sequence ID" value="NZ_LZMZ01000031.1"/>
</dbReference>
<proteinExistence type="predicted"/>
<feature type="transmembrane region" description="Helical" evidence="6">
    <location>
        <begin position="559"/>
        <end position="581"/>
    </location>
</feature>
<accession>A0A1B8QAN2</accession>
<feature type="transmembrane region" description="Helical" evidence="6">
    <location>
        <begin position="587"/>
        <end position="608"/>
    </location>
</feature>
<dbReference type="STRING" id="34059.A9308_08865"/>
<evidence type="ECO:0000259" key="7">
    <source>
        <dbReference type="Pfam" id="PF03772"/>
    </source>
</evidence>
<feature type="transmembrane region" description="Helical" evidence="6">
    <location>
        <begin position="382"/>
        <end position="402"/>
    </location>
</feature>
<dbReference type="OrthoDB" id="9761531at2"/>
<gene>
    <name evidence="8" type="ORF">A9308_08865</name>
</gene>
<keyword evidence="4 6" id="KW-1133">Transmembrane helix</keyword>
<feature type="transmembrane region" description="Helical" evidence="6">
    <location>
        <begin position="501"/>
        <end position="521"/>
    </location>
</feature>
<evidence type="ECO:0000256" key="4">
    <source>
        <dbReference type="ARBA" id="ARBA00022989"/>
    </source>
</evidence>
<dbReference type="GO" id="GO:0005886">
    <property type="term" value="C:plasma membrane"/>
    <property type="evidence" value="ECO:0007669"/>
    <property type="project" value="UniProtKB-SubCell"/>
</dbReference>
<dbReference type="EMBL" id="LZMZ01000031">
    <property type="protein sequence ID" value="OBX76395.1"/>
    <property type="molecule type" value="Genomic_DNA"/>
</dbReference>
<keyword evidence="2" id="KW-1003">Cell membrane</keyword>
<feature type="transmembrane region" description="Helical" evidence="6">
    <location>
        <begin position="36"/>
        <end position="56"/>
    </location>
</feature>
<dbReference type="Pfam" id="PF03772">
    <property type="entry name" value="Competence"/>
    <property type="match status" value="1"/>
</dbReference>
<evidence type="ECO:0000313" key="9">
    <source>
        <dbReference type="Proteomes" id="UP000092508"/>
    </source>
</evidence>
<dbReference type="InterPro" id="IPR052159">
    <property type="entry name" value="Competence_DNA_uptake"/>
</dbReference>
<evidence type="ECO:0000256" key="5">
    <source>
        <dbReference type="ARBA" id="ARBA00023136"/>
    </source>
</evidence>
<sequence>MLWLLVAASLVGFLAVGALTQVVGQSTALPTLPTPWLWLSGSCLGGLVVLLLLNFWHKHRTQRHRLLSQSQAVSAPQTSSWLSLFGQGAVYTLAGALMLLASASFGVAQTLMYQARLLDAPLTVTADVSVPQISDTLSDFAVLSAQDQANDATGFVIGNGYPRQVWQIKRLQHLAADEVGIVLLMRVLVTADTTKHPDWQATLNALAPNQSLRVKLTLQPIRARDWQDLPTNATPLNLGFDEALWLRQRDVTAKAQLLAILPTQVQDSKTDMTWRGDIERLRWQLRQNLYQHLTAKLSHQTTAAQQANTLNSYAILLGLLTGDKSLLTADIKNLYQVTGISHLLAISGPHVLLLASVVSTWVLVLVRLCVPNVLRRVPAQLLVLWVSVVVASGYALLVGFELPAQRTLLMLIGVTLATQWLVTAQALRILAMVGLMMLWLDTTAVWQAGFWLSFVAVGLLLQFSKHTGEQAYTRMADSALSGSAVLAHIGRALWELLRLQIWLFVLMMPVVVWFFGKIAVLDIAVNLFAVPLLGGVIVPLDMLAGVLSLLPFGQSLSGAVWALAAWLLGGFHAVLHGLLAYGFAKQVFIALTPSQLLLCALMVGLWLARGLLPRLLVVPLFALVLVIGMTRREQTAVMPVLAVLPNAKISVSLVVAGDDAWLILADNQNLTPQKPSPATKPNTPMRSVVPTVAKASDLLATDIYPLLATYRVSRLSGVISQTPSALANAAVQQLAQTVPIHQYWLAGADALTPLTDAEGEKFAYPNITPKPCQAGQTWHNQPDTQHIRATLSLTAITGWQLKLPPDMVLSPRDRTASQTCLITLGSQTAANQPYRVLLAAGRDGLPFAMSQVLCRITVADLLITPYQLPLSTAWLADIQPKQVHVLSGQYDNQQLGESSETALLTVKAMNTAAADDASHDATLADPAALTDSGIHLIRAHRVGAVSYELKPNDTLAVTRIQ</sequence>
<organism evidence="8 9">
    <name type="scientific">Faucicola atlantae</name>
    <dbReference type="NCBI Taxonomy" id="34059"/>
    <lineage>
        <taxon>Bacteria</taxon>
        <taxon>Pseudomonadati</taxon>
        <taxon>Pseudomonadota</taxon>
        <taxon>Gammaproteobacteria</taxon>
        <taxon>Moraxellales</taxon>
        <taxon>Moraxellaceae</taxon>
        <taxon>Faucicola</taxon>
    </lineage>
</organism>
<protein>
    <recommendedName>
        <fullName evidence="7">ComEC/Rec2-related protein domain-containing protein</fullName>
    </recommendedName>
</protein>
<feature type="transmembrane region" description="Helical" evidence="6">
    <location>
        <begin position="89"/>
        <end position="108"/>
    </location>
</feature>
<dbReference type="NCBIfam" id="TIGR00360">
    <property type="entry name" value="ComEC_N-term"/>
    <property type="match status" value="1"/>
</dbReference>
<dbReference type="PANTHER" id="PTHR30619">
    <property type="entry name" value="DNA INTERNALIZATION/COMPETENCE PROTEIN COMEC/REC2"/>
    <property type="match status" value="1"/>
</dbReference>
<feature type="transmembrane region" description="Helical" evidence="6">
    <location>
        <begin position="615"/>
        <end position="631"/>
    </location>
</feature>
<evidence type="ECO:0000256" key="6">
    <source>
        <dbReference type="SAM" id="Phobius"/>
    </source>
</evidence>
<comment type="subcellular location">
    <subcellularLocation>
        <location evidence="1">Cell membrane</location>
        <topology evidence="1">Multi-pass membrane protein</topology>
    </subcellularLocation>
</comment>
<reference evidence="8 9" key="1">
    <citation type="submission" date="2016-06" db="EMBL/GenBank/DDBJ databases">
        <title>Draft genome of Moraxella atlantae CCUG 66109.</title>
        <authorList>
            <person name="Salva-Serra F."/>
            <person name="Engstrom-Jakobsson H."/>
            <person name="Thorell K."/>
            <person name="Gonzales-Siles L."/>
            <person name="Karlsson R."/>
            <person name="Boulund F."/>
            <person name="Engstrand L."/>
            <person name="Kristiansson E."/>
            <person name="Moore E."/>
        </authorList>
    </citation>
    <scope>NUCLEOTIDE SEQUENCE [LARGE SCALE GENOMIC DNA]</scope>
    <source>
        <strain evidence="8 9">CCUG 66109</strain>
    </source>
</reference>
<name>A0A1B8QAN2_9GAMM</name>
<dbReference type="Proteomes" id="UP000092508">
    <property type="component" value="Unassembled WGS sequence"/>
</dbReference>
<evidence type="ECO:0000256" key="3">
    <source>
        <dbReference type="ARBA" id="ARBA00022692"/>
    </source>
</evidence>
<evidence type="ECO:0000256" key="1">
    <source>
        <dbReference type="ARBA" id="ARBA00004651"/>
    </source>
</evidence>
<keyword evidence="3 6" id="KW-0812">Transmembrane</keyword>
<feature type="transmembrane region" description="Helical" evidence="6">
    <location>
        <begin position="408"/>
        <end position="431"/>
    </location>
</feature>
<keyword evidence="5 6" id="KW-0472">Membrane</keyword>
<evidence type="ECO:0000256" key="2">
    <source>
        <dbReference type="ARBA" id="ARBA00022475"/>
    </source>
</evidence>
<dbReference type="AlphaFoldDB" id="A0A1B8QAN2"/>
<feature type="transmembrane region" description="Helical" evidence="6">
    <location>
        <begin position="527"/>
        <end position="552"/>
    </location>
</feature>